<organism evidence="7 8">
    <name type="scientific">Calidifontibacillus erzurumensis</name>
    <dbReference type="NCBI Taxonomy" id="2741433"/>
    <lineage>
        <taxon>Bacteria</taxon>
        <taxon>Bacillati</taxon>
        <taxon>Bacillota</taxon>
        <taxon>Bacilli</taxon>
        <taxon>Bacillales</taxon>
        <taxon>Bacillaceae</taxon>
        <taxon>Calidifontibacillus/Schinkia group</taxon>
        <taxon>Calidifontibacillus</taxon>
    </lineage>
</organism>
<dbReference type="Pfam" id="PF13180">
    <property type="entry name" value="PDZ_2"/>
    <property type="match status" value="1"/>
</dbReference>
<dbReference type="InterPro" id="IPR001940">
    <property type="entry name" value="Peptidase_S1C"/>
</dbReference>
<dbReference type="SUPFAM" id="SSF50156">
    <property type="entry name" value="PDZ domain-like"/>
    <property type="match status" value="1"/>
</dbReference>
<evidence type="ECO:0000256" key="2">
    <source>
        <dbReference type="ARBA" id="ARBA00022670"/>
    </source>
</evidence>
<gene>
    <name evidence="7" type="ORF">HR057_11545</name>
</gene>
<keyword evidence="4" id="KW-0720">Serine protease</keyword>
<keyword evidence="5" id="KW-0472">Membrane</keyword>
<accession>A0A8J8KC92</accession>
<dbReference type="RefSeq" id="WP_173731592.1">
    <property type="nucleotide sequence ID" value="NZ_JABTTE010000015.1"/>
</dbReference>
<evidence type="ECO:0000259" key="6">
    <source>
        <dbReference type="PROSITE" id="PS50106"/>
    </source>
</evidence>
<dbReference type="PRINTS" id="PR00834">
    <property type="entry name" value="PROTEASES2C"/>
</dbReference>
<dbReference type="InterPro" id="IPR009003">
    <property type="entry name" value="Peptidase_S1_PA"/>
</dbReference>
<dbReference type="SMART" id="SM00228">
    <property type="entry name" value="PDZ"/>
    <property type="match status" value="1"/>
</dbReference>
<protein>
    <submittedName>
        <fullName evidence="7">Serine protease</fullName>
    </submittedName>
</protein>
<proteinExistence type="inferred from homology"/>
<dbReference type="Gene3D" id="2.40.10.10">
    <property type="entry name" value="Trypsin-like serine proteases"/>
    <property type="match status" value="2"/>
</dbReference>
<evidence type="ECO:0000256" key="5">
    <source>
        <dbReference type="SAM" id="Phobius"/>
    </source>
</evidence>
<dbReference type="InterPro" id="IPR001478">
    <property type="entry name" value="PDZ"/>
</dbReference>
<keyword evidence="2 7" id="KW-0645">Protease</keyword>
<dbReference type="InterPro" id="IPR036034">
    <property type="entry name" value="PDZ_sf"/>
</dbReference>
<keyword evidence="8" id="KW-1185">Reference proteome</keyword>
<comment type="caution">
    <text evidence="7">The sequence shown here is derived from an EMBL/GenBank/DDBJ whole genome shotgun (WGS) entry which is preliminary data.</text>
</comment>
<evidence type="ECO:0000256" key="4">
    <source>
        <dbReference type="ARBA" id="ARBA00022825"/>
    </source>
</evidence>
<dbReference type="PANTHER" id="PTHR43343:SF3">
    <property type="entry name" value="PROTEASE DO-LIKE 8, CHLOROPLASTIC"/>
    <property type="match status" value="1"/>
</dbReference>
<keyword evidence="5" id="KW-1133">Transmembrane helix</keyword>
<feature type="transmembrane region" description="Helical" evidence="5">
    <location>
        <begin position="21"/>
        <end position="44"/>
    </location>
</feature>
<keyword evidence="3" id="KW-0378">Hydrolase</keyword>
<reference evidence="7" key="1">
    <citation type="submission" date="2020-06" db="EMBL/GenBank/DDBJ databases">
        <title>A novel thermopfilic bacterium from Erzurum, Turkey.</title>
        <authorList>
            <person name="Adiguzel A."/>
            <person name="Ay H."/>
            <person name="Baltaci M.O."/>
        </authorList>
    </citation>
    <scope>NUCLEOTIDE SEQUENCE</scope>
    <source>
        <strain evidence="7">P2</strain>
    </source>
</reference>
<dbReference type="GO" id="GO:0006508">
    <property type="term" value="P:proteolysis"/>
    <property type="evidence" value="ECO:0007669"/>
    <property type="project" value="UniProtKB-KW"/>
</dbReference>
<dbReference type="InterPro" id="IPR043504">
    <property type="entry name" value="Peptidase_S1_PA_chymotrypsin"/>
</dbReference>
<dbReference type="GO" id="GO:0004252">
    <property type="term" value="F:serine-type endopeptidase activity"/>
    <property type="evidence" value="ECO:0007669"/>
    <property type="project" value="InterPro"/>
</dbReference>
<dbReference type="EMBL" id="JABTTE010000015">
    <property type="protein sequence ID" value="NSL52387.1"/>
    <property type="molecule type" value="Genomic_DNA"/>
</dbReference>
<evidence type="ECO:0000313" key="7">
    <source>
        <dbReference type="EMBL" id="NSL52387.1"/>
    </source>
</evidence>
<evidence type="ECO:0000313" key="8">
    <source>
        <dbReference type="Proteomes" id="UP000625804"/>
    </source>
</evidence>
<dbReference type="SUPFAM" id="SSF50494">
    <property type="entry name" value="Trypsin-like serine proteases"/>
    <property type="match status" value="1"/>
</dbReference>
<feature type="domain" description="PDZ" evidence="6">
    <location>
        <begin position="332"/>
        <end position="391"/>
    </location>
</feature>
<comment type="similarity">
    <text evidence="1">Belongs to the peptidase S1C family.</text>
</comment>
<evidence type="ECO:0000256" key="1">
    <source>
        <dbReference type="ARBA" id="ARBA00010541"/>
    </source>
</evidence>
<dbReference type="Pfam" id="PF13365">
    <property type="entry name" value="Trypsin_2"/>
    <property type="match status" value="1"/>
</dbReference>
<name>A0A8J8KC92_9BACI</name>
<keyword evidence="5" id="KW-0812">Transmembrane</keyword>
<dbReference type="InterPro" id="IPR051201">
    <property type="entry name" value="Chloro_Bact_Ser_Proteases"/>
</dbReference>
<dbReference type="PANTHER" id="PTHR43343">
    <property type="entry name" value="PEPTIDASE S12"/>
    <property type="match status" value="1"/>
</dbReference>
<dbReference type="Gene3D" id="2.30.42.10">
    <property type="match status" value="1"/>
</dbReference>
<sequence>MGYYDQDYENRRKKDNNKVGFFLSAFVGAILGAMIIIFSIPSLIKFDVLPYNLTPKGTETEQGVITEEGQMVPYQTIQVDISSAITEAVEKVSDAVVGVINIQETGFWTNTNEAGTGSGVIYKKEGGKAFIVTNHHVIEGATNVEVSLSDGTRVPAKVLGSDRLMDLAVLQIDGDKVKKVAEIGTSKNLVVGEPVLAIGNPLGLEFSGSVTQGIISGVERTIPQDFDRDGRPDWQLEVLQTDAAINPGNSGGALVNIKGQVIGINSMKIAQEAVEGIGLAIPIDSAIPVIEDLEKFGEVRRPFMGVGLRSLNEIPSYHWQQTLKLPKEVDKGAFVVSVMPNSPAAIAGLKELDVIVELDGEPIADVLELRKHLYIEKEIGDTMDVTFYREGKKMKTTMKLTEQHTY</sequence>
<dbReference type="Proteomes" id="UP000625804">
    <property type="component" value="Unassembled WGS sequence"/>
</dbReference>
<evidence type="ECO:0000256" key="3">
    <source>
        <dbReference type="ARBA" id="ARBA00022801"/>
    </source>
</evidence>
<dbReference type="PROSITE" id="PS50106">
    <property type="entry name" value="PDZ"/>
    <property type="match status" value="1"/>
</dbReference>
<dbReference type="AlphaFoldDB" id="A0A8J8KC92"/>